<dbReference type="EMBL" id="PJEX01000130">
    <property type="protein sequence ID" value="TKW54580.1"/>
    <property type="molecule type" value="Genomic_DNA"/>
</dbReference>
<dbReference type="PANTHER" id="PTHR37012">
    <property type="entry name" value="B-ZIP TRANSCRIPTION FACTOR (EUROFUNG)-RELATED"/>
    <property type="match status" value="1"/>
</dbReference>
<evidence type="ECO:0000259" key="3">
    <source>
        <dbReference type="Pfam" id="PF14232"/>
    </source>
</evidence>
<organism evidence="4 5">
    <name type="scientific">Colletotrichum tanaceti</name>
    <dbReference type="NCBI Taxonomy" id="1306861"/>
    <lineage>
        <taxon>Eukaryota</taxon>
        <taxon>Fungi</taxon>
        <taxon>Dikarya</taxon>
        <taxon>Ascomycota</taxon>
        <taxon>Pezizomycotina</taxon>
        <taxon>Sordariomycetes</taxon>
        <taxon>Hypocreomycetidae</taxon>
        <taxon>Glomerellales</taxon>
        <taxon>Glomerellaceae</taxon>
        <taxon>Colletotrichum</taxon>
        <taxon>Colletotrichum destructivum species complex</taxon>
    </lineage>
</organism>
<accession>A0A4U6XFE6</accession>
<evidence type="ECO:0000313" key="5">
    <source>
        <dbReference type="Proteomes" id="UP000310108"/>
    </source>
</evidence>
<dbReference type="InterPro" id="IPR025951">
    <property type="entry name" value="GXWXG_dom"/>
</dbReference>
<evidence type="ECO:0000256" key="1">
    <source>
        <dbReference type="SAM" id="MobiDB-lite"/>
    </source>
</evidence>
<dbReference type="InterPro" id="IPR021833">
    <property type="entry name" value="DUF3425"/>
</dbReference>
<feature type="domain" description="GXWXG" evidence="2">
    <location>
        <begin position="26"/>
        <end position="84"/>
    </location>
</feature>
<dbReference type="Proteomes" id="UP000310108">
    <property type="component" value="Unassembled WGS sequence"/>
</dbReference>
<evidence type="ECO:0008006" key="6">
    <source>
        <dbReference type="Google" id="ProtNLM"/>
    </source>
</evidence>
<evidence type="ECO:0000313" key="4">
    <source>
        <dbReference type="EMBL" id="TKW54580.1"/>
    </source>
</evidence>
<dbReference type="PANTHER" id="PTHR37012:SF7">
    <property type="entry name" value="B-ZIP TRANSCRIPTION FACTOR (EUROFUNG)-RELATED"/>
    <property type="match status" value="1"/>
</dbReference>
<dbReference type="Pfam" id="PF14232">
    <property type="entry name" value="DUF4334"/>
    <property type="match status" value="1"/>
</dbReference>
<comment type="caution">
    <text evidence="4">The sequence shown here is derived from an EMBL/GenBank/DDBJ whole genome shotgun (WGS) entry which is preliminary data.</text>
</comment>
<dbReference type="STRING" id="1306861.A0A4U6XFE6"/>
<evidence type="ECO:0000259" key="2">
    <source>
        <dbReference type="Pfam" id="PF14231"/>
    </source>
</evidence>
<dbReference type="AlphaFoldDB" id="A0A4U6XFE6"/>
<proteinExistence type="predicted"/>
<feature type="region of interest" description="Disordered" evidence="1">
    <location>
        <begin position="149"/>
        <end position="210"/>
    </location>
</feature>
<feature type="domain" description="DUF4334" evidence="3">
    <location>
        <begin position="93"/>
        <end position="150"/>
    </location>
</feature>
<dbReference type="InterPro" id="IPR025568">
    <property type="entry name" value="DUF4334"/>
</dbReference>
<dbReference type="Pfam" id="PF14231">
    <property type="entry name" value="GXWXG"/>
    <property type="match status" value="1"/>
</dbReference>
<protein>
    <recommendedName>
        <fullName evidence="6">BZIP domain-containing protein</fullName>
    </recommendedName>
</protein>
<sequence length="758" mass="85412">MGISAEDQFAELVKIDGRVDETAVAAVYDQLKPVSPELLVGQWEGGSFDTGHPTHQQLRHFKWAGKDFRSVDDVDPIMRYDEDGRRTWLSEYGHARVREVRFRGVVTASMVYDKVPVIDAFRYVDDNTVIGAMDNKDLQGHGTYYFYLRRRPQSKTSESRNMERMASTPTSPAPDTAPGARRNPQAATPQRLKKREYDRKAQRVARQKQKNRIARLEGLVERLSQRDDNATTASLTAQLARVTEQRNRLVACLRTTSSVFSGHVREAEAWDSGEAMGELPLHRPVGVVSSHEASSLLSGLSATPGTESVSVRENDAEINKKQQDNVNGMEMLLDESIFDIDHLLEDVVFQPELPTTELPTTTSPVTMMNGPRPPPPNITVASLTEKSSLVTTQQQGQQPPGCHCSSTVVVRRLSDGSQVSCNNWKAGNEILKEPFVLPDTVLRLEDETGEDIPVHAVLHGWDGLAHSGRMTPLWSKVRQLDELCFSACGQTERLAVLSMIHLLMRAYADPSLVKSAVIPPWYLKSPLQEISHDPSADYFAWPAVRYRFAVSPHRYCGNMFWHMFKEHFRIVWPYDFRDCYLRNARLGTYGLSSLFKQAVHDLRCWTMEPDFFDRFPELRQDIPRFPGSPSPAAAYRFRSAFGRNPTTALGMDMFMTGCAIDPKKTGKRDEEGDEWALGKAGLLQKLVLCRSPATPPSASRLAAISVPLYLYQKWLSSRPDLTFHMYRRLKLINAAWSQLRLDLKKPTGTHLGLNPSNP</sequence>
<dbReference type="CDD" id="cd14688">
    <property type="entry name" value="bZIP_YAP"/>
    <property type="match status" value="1"/>
</dbReference>
<gene>
    <name evidence="4" type="ORF">CTA1_8981</name>
</gene>
<feature type="compositionally biased region" description="Low complexity" evidence="1">
    <location>
        <begin position="166"/>
        <end position="180"/>
    </location>
</feature>
<dbReference type="Gene3D" id="2.40.128.580">
    <property type="entry name" value="GXWXG domain"/>
    <property type="match status" value="1"/>
</dbReference>
<reference evidence="4 5" key="1">
    <citation type="journal article" date="2019" name="PLoS ONE">
        <title>Comparative genome analysis indicates high evolutionary potential of pathogenicity genes in Colletotrichum tanaceti.</title>
        <authorList>
            <person name="Lelwala R.V."/>
            <person name="Korhonen P.K."/>
            <person name="Young N.D."/>
            <person name="Scott J.B."/>
            <person name="Ades P.A."/>
            <person name="Gasser R.B."/>
            <person name="Taylor P.W.J."/>
        </authorList>
    </citation>
    <scope>NUCLEOTIDE SEQUENCE [LARGE SCALE GENOMIC DNA]</scope>
    <source>
        <strain evidence="4">BRIP57314</strain>
    </source>
</reference>
<name>A0A4U6XFE6_9PEZI</name>
<keyword evidence="5" id="KW-1185">Reference proteome</keyword>
<dbReference type="Pfam" id="PF11905">
    <property type="entry name" value="DUF3425"/>
    <property type="match status" value="1"/>
</dbReference>